<dbReference type="InterPro" id="IPR013570">
    <property type="entry name" value="Tscrpt_reg_YsiA_C"/>
</dbReference>
<dbReference type="CDD" id="cd00093">
    <property type="entry name" value="HTH_XRE"/>
    <property type="match status" value="1"/>
</dbReference>
<dbReference type="Gene3D" id="1.10.357.10">
    <property type="entry name" value="Tetracycline Repressor, domain 2"/>
    <property type="match status" value="1"/>
</dbReference>
<reference evidence="4 5" key="1">
    <citation type="submission" date="2016-09" db="EMBL/GenBank/DDBJ databases">
        <authorList>
            <person name="Capua I."/>
            <person name="De Benedictis P."/>
            <person name="Joannis T."/>
            <person name="Lombin L.H."/>
            <person name="Cattoli G."/>
        </authorList>
    </citation>
    <scope>NUCLEOTIDE SEQUENCE [LARGE SCALE GENOMIC DNA]</scope>
    <source>
        <strain evidence="4 5">A7P-90m</strain>
    </source>
</reference>
<protein>
    <submittedName>
        <fullName evidence="4">Transcriptional regulator, TetR family</fullName>
    </submittedName>
</protein>
<dbReference type="InterPro" id="IPR001387">
    <property type="entry name" value="Cro/C1-type_HTH"/>
</dbReference>
<dbReference type="RefSeq" id="WP_092438007.1">
    <property type="nucleotide sequence ID" value="NZ_FMYP01000027.1"/>
</dbReference>
<feature type="DNA-binding region" description="H-T-H motif" evidence="2">
    <location>
        <begin position="33"/>
        <end position="52"/>
    </location>
</feature>
<dbReference type="GO" id="GO:0003677">
    <property type="term" value="F:DNA binding"/>
    <property type="evidence" value="ECO:0007669"/>
    <property type="project" value="UniProtKB-UniRule"/>
</dbReference>
<dbReference type="Proteomes" id="UP000199452">
    <property type="component" value="Unassembled WGS sequence"/>
</dbReference>
<dbReference type="InterPro" id="IPR036271">
    <property type="entry name" value="Tet_transcr_reg_TetR-rel_C_sf"/>
</dbReference>
<dbReference type="Pfam" id="PF08359">
    <property type="entry name" value="TetR_C_4"/>
    <property type="match status" value="1"/>
</dbReference>
<evidence type="ECO:0000256" key="1">
    <source>
        <dbReference type="ARBA" id="ARBA00023125"/>
    </source>
</evidence>
<dbReference type="PRINTS" id="PR00455">
    <property type="entry name" value="HTHTETR"/>
</dbReference>
<evidence type="ECO:0000313" key="4">
    <source>
        <dbReference type="EMBL" id="SDC35688.1"/>
    </source>
</evidence>
<dbReference type="Pfam" id="PF00440">
    <property type="entry name" value="TetR_N"/>
    <property type="match status" value="1"/>
</dbReference>
<dbReference type="PROSITE" id="PS50977">
    <property type="entry name" value="HTH_TETR_2"/>
    <property type="match status" value="1"/>
</dbReference>
<dbReference type="EMBL" id="FMYP01000027">
    <property type="protein sequence ID" value="SDC35688.1"/>
    <property type="molecule type" value="Genomic_DNA"/>
</dbReference>
<dbReference type="OrthoDB" id="6430772at2"/>
<gene>
    <name evidence="4" type="ORF">SAMN05216323_102738</name>
</gene>
<dbReference type="SUPFAM" id="SSF48498">
    <property type="entry name" value="Tetracyclin repressor-like, C-terminal domain"/>
    <property type="match status" value="1"/>
</dbReference>
<dbReference type="STRING" id="1640674.SAMN05216323_102738"/>
<dbReference type="AlphaFoldDB" id="A0A1G6KXY9"/>
<sequence length="201" mass="22945">MTKFNSVDIKPRQLEIIESASKILTTSGVGGLTIKNLAKEMKFSESAIYRHFNSKEEILIAMLNYLSGSIDEIQRKAIETSNGPEEKFIALFNYQFSFFKTHPHFVVAVFLDGLMEHSQQINDEILKIMNIAMKNLMPIIMEGQQKGVFTNAITTDELMHIVMGTIKLQMFKWRVADFQFDITRAGNNMVQSILTLIKCKV</sequence>
<evidence type="ECO:0000256" key="2">
    <source>
        <dbReference type="PROSITE-ProRule" id="PRU00335"/>
    </source>
</evidence>
<evidence type="ECO:0000259" key="3">
    <source>
        <dbReference type="PROSITE" id="PS50977"/>
    </source>
</evidence>
<keyword evidence="5" id="KW-1185">Reference proteome</keyword>
<keyword evidence="1 2" id="KW-0238">DNA-binding</keyword>
<evidence type="ECO:0000313" key="5">
    <source>
        <dbReference type="Proteomes" id="UP000199452"/>
    </source>
</evidence>
<dbReference type="PANTHER" id="PTHR30328:SF54">
    <property type="entry name" value="HTH-TYPE TRANSCRIPTIONAL REPRESSOR SCO4008"/>
    <property type="match status" value="1"/>
</dbReference>
<dbReference type="InterPro" id="IPR009057">
    <property type="entry name" value="Homeodomain-like_sf"/>
</dbReference>
<dbReference type="InterPro" id="IPR050109">
    <property type="entry name" value="HTH-type_TetR-like_transc_reg"/>
</dbReference>
<dbReference type="SUPFAM" id="SSF46689">
    <property type="entry name" value="Homeodomain-like"/>
    <property type="match status" value="1"/>
</dbReference>
<dbReference type="Gene3D" id="1.10.10.60">
    <property type="entry name" value="Homeodomain-like"/>
    <property type="match status" value="1"/>
</dbReference>
<organism evidence="4 5">
    <name type="scientific">Williamwhitmania taraxaci</name>
    <dbReference type="NCBI Taxonomy" id="1640674"/>
    <lineage>
        <taxon>Bacteria</taxon>
        <taxon>Pseudomonadati</taxon>
        <taxon>Bacteroidota</taxon>
        <taxon>Bacteroidia</taxon>
        <taxon>Bacteroidales</taxon>
        <taxon>Williamwhitmaniaceae</taxon>
        <taxon>Williamwhitmania</taxon>
    </lineage>
</organism>
<dbReference type="PANTHER" id="PTHR30328">
    <property type="entry name" value="TRANSCRIPTIONAL REPRESSOR"/>
    <property type="match status" value="1"/>
</dbReference>
<accession>A0A1G6KXY9</accession>
<name>A0A1G6KXY9_9BACT</name>
<proteinExistence type="predicted"/>
<feature type="domain" description="HTH tetR-type" evidence="3">
    <location>
        <begin position="10"/>
        <end position="70"/>
    </location>
</feature>
<dbReference type="InterPro" id="IPR001647">
    <property type="entry name" value="HTH_TetR"/>
</dbReference>